<dbReference type="Proteomes" id="UP000318571">
    <property type="component" value="Chromosome 8"/>
</dbReference>
<dbReference type="InterPro" id="IPR053010">
    <property type="entry name" value="SET_SmydA-8"/>
</dbReference>
<evidence type="ECO:0000259" key="1">
    <source>
        <dbReference type="PROSITE" id="PS50280"/>
    </source>
</evidence>
<dbReference type="PANTHER" id="PTHR46455:SF5">
    <property type="entry name" value="SET AND MYND DOMAIN CONTAINING, ARTHROPOD-SPECIFIC, MEMBER 4, ISOFORM A"/>
    <property type="match status" value="1"/>
</dbReference>
<dbReference type="OMA" id="MINVEEM"/>
<dbReference type="SUPFAM" id="SSF82199">
    <property type="entry name" value="SET domain"/>
    <property type="match status" value="1"/>
</dbReference>
<dbReference type="EMBL" id="VCGU01000459">
    <property type="protein sequence ID" value="TRY61892.1"/>
    <property type="molecule type" value="Genomic_DNA"/>
</dbReference>
<dbReference type="AlphaFoldDB" id="A0A553N8X5"/>
<proteinExistence type="predicted"/>
<comment type="caution">
    <text evidence="2">The sequence shown here is derived from an EMBL/GenBank/DDBJ whole genome shotgun (WGS) entry which is preliminary data.</text>
</comment>
<evidence type="ECO:0000313" key="2">
    <source>
        <dbReference type="EMBL" id="TRY61892.1"/>
    </source>
</evidence>
<evidence type="ECO:0000313" key="3">
    <source>
        <dbReference type="Proteomes" id="UP000318571"/>
    </source>
</evidence>
<dbReference type="PROSITE" id="PS50280">
    <property type="entry name" value="SET"/>
    <property type="match status" value="1"/>
</dbReference>
<reference evidence="2 3" key="1">
    <citation type="journal article" date="2018" name="Nat. Ecol. Evol.">
        <title>Genomic signatures of mitonuclear coevolution across populations of Tigriopus californicus.</title>
        <authorList>
            <person name="Barreto F.S."/>
            <person name="Watson E.T."/>
            <person name="Lima T.G."/>
            <person name="Willett C.S."/>
            <person name="Edmands S."/>
            <person name="Li W."/>
            <person name="Burton R.S."/>
        </authorList>
    </citation>
    <scope>NUCLEOTIDE SEQUENCE [LARGE SCALE GENOMIC DNA]</scope>
    <source>
        <strain evidence="2 3">San Diego</strain>
    </source>
</reference>
<dbReference type="STRING" id="6832.A0A553N8X5"/>
<gene>
    <name evidence="2" type="ORF">TCAL_06674</name>
</gene>
<dbReference type="InterPro" id="IPR001214">
    <property type="entry name" value="SET_dom"/>
</dbReference>
<dbReference type="Gene3D" id="6.10.140.2220">
    <property type="match status" value="1"/>
</dbReference>
<dbReference type="GO" id="GO:0008757">
    <property type="term" value="F:S-adenosylmethionine-dependent methyltransferase activity"/>
    <property type="evidence" value="ECO:0007669"/>
    <property type="project" value="UniProtKB-ARBA"/>
</dbReference>
<dbReference type="CDD" id="cd20071">
    <property type="entry name" value="SET_SMYD"/>
    <property type="match status" value="1"/>
</dbReference>
<dbReference type="Gene3D" id="2.170.270.10">
    <property type="entry name" value="SET domain"/>
    <property type="match status" value="1"/>
</dbReference>
<sequence length="434" mass="49472">MCLCTFCGEKSQITCSRCEQAFCGTEHQRLHEFQDGSACYPFRIKESAEVGRFIVASKDILPGEVIFEEEVVVAGPNQETIPICLFCHEEVDCEFLCSSCGYPFCNDHCLTNCDHELECQILSVAHNKEKKNVFRPSVINRESYHVILPLRLLLSQQKKPYGYNMVNRLMDHNQERQKFPYWEESQVKVVDLIRNAHDQGNEIPEEKLHRIVGILEVNAYELYASATGAGFRGIFCVGSLLSHSCIANTTHMWSKSPPFVNKCIASVSIKQGTEICSKYVHPATGTWNRRQELKSGWFFECRCDRCADPTESGSSLSTIVCKTCQMEENDSQMSWALPKDPLSWFTNWICHTCGCEQNGLTVQEKMQSFLAKVMFEYVDVALALREKGETGLKLPDPFTLQSMAEESYHILSLENHLTPFEECIFYSLCMILKN</sequence>
<feature type="domain" description="SET" evidence="1">
    <location>
        <begin position="40"/>
        <end position="280"/>
    </location>
</feature>
<dbReference type="InterPro" id="IPR046341">
    <property type="entry name" value="SET_dom_sf"/>
</dbReference>
<dbReference type="GO" id="GO:0008276">
    <property type="term" value="F:protein methyltransferase activity"/>
    <property type="evidence" value="ECO:0007669"/>
    <property type="project" value="UniProtKB-ARBA"/>
</dbReference>
<dbReference type="GO" id="GO:0008170">
    <property type="term" value="F:N-methyltransferase activity"/>
    <property type="evidence" value="ECO:0007669"/>
    <property type="project" value="UniProtKB-ARBA"/>
</dbReference>
<accession>A0A553N8X5</accession>
<name>A0A553N8X5_TIGCA</name>
<dbReference type="Gene3D" id="1.10.220.160">
    <property type="match status" value="1"/>
</dbReference>
<organism evidence="2 3">
    <name type="scientific">Tigriopus californicus</name>
    <name type="common">Marine copepod</name>
    <dbReference type="NCBI Taxonomy" id="6832"/>
    <lineage>
        <taxon>Eukaryota</taxon>
        <taxon>Metazoa</taxon>
        <taxon>Ecdysozoa</taxon>
        <taxon>Arthropoda</taxon>
        <taxon>Crustacea</taxon>
        <taxon>Multicrustacea</taxon>
        <taxon>Hexanauplia</taxon>
        <taxon>Copepoda</taxon>
        <taxon>Harpacticoida</taxon>
        <taxon>Harpacticidae</taxon>
        <taxon>Tigriopus</taxon>
    </lineage>
</organism>
<dbReference type="PANTHER" id="PTHR46455">
    <property type="entry name" value="SET AND MYND DOMAIN CONTAINING, ARTHROPOD-SPECIFIC, MEMBER 4, ISOFORM A"/>
    <property type="match status" value="1"/>
</dbReference>
<protein>
    <recommendedName>
        <fullName evidence="1">SET domain-containing protein</fullName>
    </recommendedName>
</protein>
<keyword evidence="3" id="KW-1185">Reference proteome</keyword>